<sequence length="1200" mass="137650">KDVSTWEHLGDIELPRLQISSNIDLLIGNNVPAAYAPIDVRTGPPGSPYATKSPLGWVAWGVKKGGKMKYSSNFVIADNSLEKLYRQSLNYDFPERTVDDRREWSWEDRRFMEVMDSSCKMVNGHYQVDLPLRNPDVKLPNNRHMAEQRLKGLQAKMNKNSQFKADYIEFMEKVIANGYAEKVPDGVTAKKGKEWYIPHHGVYHPRKPNKIRVVFDCAAKCDGTSLNDVLLPGPNLMNDLKGVLMRFREFPVAFASDIECMFYQVKVPESQRDLLRFLWLPKGDLDQKPKVYRMAVHLFGAVSAPSCANYSLRRTGIDNIRNAREETVNTLHNNFYMDDGLKSVENVEQAIQLVKELKALCKEGGFNLTKWSSNEREVLREIPLDDRAKELMDLDLESSQLPTERTLGVLWNAETDEFQFKCQIKKTEVTRRSMLSEVSSIYDPLGFIAPLLIPAKSVLQEMCKQEAGWDDEPSDNIHGKWQMWKTSMQDLEEVRISRCYVPAEFGNVTYRELHAFADASEIGYGCVIYLKQINSSENIHCSFVFAKARVTPLKKITIPRLELTAATLAVRLVSIVQRELDFKIDKAIYWTDSTAVLRYIRNDRARYHTFVANRVQVIREATVPEQWHHVDTKRNPADLASRGVKTTNELNNSNWFCGPGFLWEKEAEWPEQVISMRIEENDPEVKTSCATIEFEDTSIIDSLLTRISGWWKLKRVMGWVIIAKNKFLKFIGKLECQFEEVVQCLTPKMLYESEVAVVKYVQRKAYIDEIEVLSKGKTVTKRSPLFKYDPVLTDDGIIRVGGRLKKADLLYEIKHPIVLPKNSQVSVMIVRDAHSTVGHLGRNSILAKVREKYWIYGASQLAKRVARSCVTCQRYHAAPCEQVMADLPADRVVAEVSPFTFCGMDYFGPLTVRRVRSEVKRYGVIFTCFSSRAVHLEIAHSLETDACINAIRRFMARRGPVRSIRSDNGTNLVGSEKELRHALEGLDQSRMNDVLCAEGIEWHFNPPAASHFGGVWERMIRSIRKILYSLLREQPRIVDDETLSTVFCEAENIVNNRPLTTTSSDPNDLLPLTPNMLINPRACALSSPGVFEKSDMYARKHWRQSQYLIDVFWCRWRKEYLVTLQQRPKWQRKGRNVQVGDIVLVVDKSVPRNSWLMGVVETTFKDKKGDVRSCRVRTKTSILERPVAKLCILVKAELNK</sequence>
<dbReference type="InterPro" id="IPR041588">
    <property type="entry name" value="Integrase_H2C2"/>
</dbReference>
<dbReference type="Gene3D" id="1.10.340.70">
    <property type="match status" value="1"/>
</dbReference>
<evidence type="ECO:0000313" key="3">
    <source>
        <dbReference type="RefSeq" id="XP_006811480.1"/>
    </source>
</evidence>
<dbReference type="Gene3D" id="3.30.420.10">
    <property type="entry name" value="Ribonuclease H-like superfamily/Ribonuclease H"/>
    <property type="match status" value="1"/>
</dbReference>
<feature type="domain" description="Integrase catalytic" evidence="1">
    <location>
        <begin position="894"/>
        <end position="1082"/>
    </location>
</feature>
<protein>
    <submittedName>
        <fullName evidence="3">Uncharacterized protein LOC102806924</fullName>
    </submittedName>
</protein>
<feature type="non-terminal residue" evidence="3">
    <location>
        <position position="1"/>
    </location>
</feature>
<dbReference type="SUPFAM" id="SSF56672">
    <property type="entry name" value="DNA/RNA polymerases"/>
    <property type="match status" value="1"/>
</dbReference>
<dbReference type="Pfam" id="PF05380">
    <property type="entry name" value="Peptidase_A17"/>
    <property type="match status" value="1"/>
</dbReference>
<dbReference type="PANTHER" id="PTHR47331">
    <property type="entry name" value="PHD-TYPE DOMAIN-CONTAINING PROTEIN"/>
    <property type="match status" value="1"/>
</dbReference>
<evidence type="ECO:0000313" key="2">
    <source>
        <dbReference type="Proteomes" id="UP000694865"/>
    </source>
</evidence>
<dbReference type="PROSITE" id="PS50994">
    <property type="entry name" value="INTEGRASE"/>
    <property type="match status" value="1"/>
</dbReference>
<dbReference type="InterPro" id="IPR036397">
    <property type="entry name" value="RNaseH_sf"/>
</dbReference>
<dbReference type="CDD" id="cd01644">
    <property type="entry name" value="RT_pepA17"/>
    <property type="match status" value="1"/>
</dbReference>
<dbReference type="SUPFAM" id="SSF53098">
    <property type="entry name" value="Ribonuclease H-like"/>
    <property type="match status" value="1"/>
</dbReference>
<keyword evidence="2" id="KW-1185">Reference proteome</keyword>
<dbReference type="Proteomes" id="UP000694865">
    <property type="component" value="Unplaced"/>
</dbReference>
<dbReference type="Pfam" id="PF17921">
    <property type="entry name" value="Integrase_H2C2"/>
    <property type="match status" value="1"/>
</dbReference>
<dbReference type="GeneID" id="102806924"/>
<dbReference type="InterPro" id="IPR043502">
    <property type="entry name" value="DNA/RNA_pol_sf"/>
</dbReference>
<dbReference type="Pfam" id="PF18701">
    <property type="entry name" value="DUF5641"/>
    <property type="match status" value="1"/>
</dbReference>
<organism evidence="2 3">
    <name type="scientific">Saccoglossus kowalevskii</name>
    <name type="common">Acorn worm</name>
    <dbReference type="NCBI Taxonomy" id="10224"/>
    <lineage>
        <taxon>Eukaryota</taxon>
        <taxon>Metazoa</taxon>
        <taxon>Hemichordata</taxon>
        <taxon>Enteropneusta</taxon>
        <taxon>Harrimaniidae</taxon>
        <taxon>Saccoglossus</taxon>
    </lineage>
</organism>
<evidence type="ECO:0000259" key="1">
    <source>
        <dbReference type="PROSITE" id="PS50994"/>
    </source>
</evidence>
<accession>A0ABM0LUN9</accession>
<dbReference type="RefSeq" id="XP_006811480.1">
    <property type="nucleotide sequence ID" value="XM_006811417.1"/>
</dbReference>
<name>A0ABM0LUN9_SACKO</name>
<proteinExistence type="predicted"/>
<gene>
    <name evidence="3" type="primary">LOC102806924</name>
</gene>
<dbReference type="InterPro" id="IPR008042">
    <property type="entry name" value="Retrotrans_Pao"/>
</dbReference>
<dbReference type="PANTHER" id="PTHR47331:SF1">
    <property type="entry name" value="GAG-LIKE PROTEIN"/>
    <property type="match status" value="1"/>
</dbReference>
<dbReference type="InterPro" id="IPR040676">
    <property type="entry name" value="DUF5641"/>
</dbReference>
<dbReference type="InterPro" id="IPR012337">
    <property type="entry name" value="RNaseH-like_sf"/>
</dbReference>
<reference evidence="3" key="1">
    <citation type="submission" date="2025-08" db="UniProtKB">
        <authorList>
            <consortium name="RefSeq"/>
        </authorList>
    </citation>
    <scope>IDENTIFICATION</scope>
    <source>
        <tissue evidence="3">Testes</tissue>
    </source>
</reference>
<dbReference type="InterPro" id="IPR001584">
    <property type="entry name" value="Integrase_cat-core"/>
</dbReference>